<feature type="transmembrane region" description="Helical" evidence="1">
    <location>
        <begin position="22"/>
        <end position="43"/>
    </location>
</feature>
<evidence type="ECO:0000313" key="2">
    <source>
        <dbReference type="EMBL" id="PTP22036.1"/>
    </source>
</evidence>
<dbReference type="EMBL" id="PIFK01000075">
    <property type="protein sequence ID" value="PTP22036.1"/>
    <property type="molecule type" value="Genomic_DNA"/>
</dbReference>
<feature type="transmembrane region" description="Helical" evidence="1">
    <location>
        <begin position="185"/>
        <end position="208"/>
    </location>
</feature>
<keyword evidence="1" id="KW-1133">Transmembrane helix</keyword>
<comment type="caution">
    <text evidence="2">The sequence shown here is derived from an EMBL/GenBank/DDBJ whole genome shotgun (WGS) entry which is preliminary data.</text>
</comment>
<sequence>MSIEVTTAVSSLSRPSRRLAEVYLWMIFAALVGGRMILQVLLNPKSGFYLEEIQFYYYDILVMSLVLLFPLLFSQIFGKLPFEYLRYRRASNLIQQEESNVSINASAEEQEVINQQISLGDTALEQMQKLAKSSKEISEGLYTRAGVYLFIGVIIAFSGLAFFYIETAKSVGTNAPTETAISSSNSLLLMAPKFGILFFIEMVAFFFLRQYREAMDEYRYYESIKRKREENLVLMQLNSENDVPMSISDLLEKTAFYSDQKNLKAGETTEIIESRKLSSNEIALMEKMLATMASKK</sequence>
<dbReference type="AlphaFoldDB" id="A0A2T5EMB9"/>
<feature type="transmembrane region" description="Helical" evidence="1">
    <location>
        <begin position="55"/>
        <end position="78"/>
    </location>
</feature>
<evidence type="ECO:0000313" key="3">
    <source>
        <dbReference type="Proteomes" id="UP000244197"/>
    </source>
</evidence>
<keyword evidence="1" id="KW-0472">Membrane</keyword>
<accession>A0A2T5EMB9</accession>
<gene>
    <name evidence="2" type="ORF">CWO07_23360</name>
</gene>
<keyword evidence="1" id="KW-0812">Transmembrane</keyword>
<proteinExistence type="predicted"/>
<dbReference type="RefSeq" id="WP_108188324.1">
    <property type="nucleotide sequence ID" value="NZ_PIFK01000075.1"/>
</dbReference>
<organism evidence="2 3">
    <name type="scientific">Vibrio splendidus</name>
    <dbReference type="NCBI Taxonomy" id="29497"/>
    <lineage>
        <taxon>Bacteria</taxon>
        <taxon>Pseudomonadati</taxon>
        <taxon>Pseudomonadota</taxon>
        <taxon>Gammaproteobacteria</taxon>
        <taxon>Vibrionales</taxon>
        <taxon>Vibrionaceae</taxon>
        <taxon>Vibrio</taxon>
    </lineage>
</organism>
<feature type="transmembrane region" description="Helical" evidence="1">
    <location>
        <begin position="145"/>
        <end position="165"/>
    </location>
</feature>
<name>A0A2T5EMB9_VIBSP</name>
<evidence type="ECO:0000256" key="1">
    <source>
        <dbReference type="SAM" id="Phobius"/>
    </source>
</evidence>
<protein>
    <submittedName>
        <fullName evidence="2">Uncharacterized protein</fullName>
    </submittedName>
</protein>
<dbReference type="Proteomes" id="UP000244197">
    <property type="component" value="Unassembled WGS sequence"/>
</dbReference>
<reference evidence="2 3" key="1">
    <citation type="submission" date="2017-11" db="EMBL/GenBank/DDBJ databases">
        <title>Population delineation of vibrios coincides with oyster pathogenicity.</title>
        <authorList>
            <person name="Bruto M."/>
            <person name="Labreuche Y."/>
            <person name="James A."/>
            <person name="Piel D."/>
            <person name="Chenivesse S."/>
            <person name="Petton B."/>
            <person name="Polz M.F."/>
            <person name="Le Roux F."/>
        </authorList>
    </citation>
    <scope>NUCLEOTIDE SEQUENCE [LARGE SCALE GENOMIC DNA]</scope>
    <source>
        <strain evidence="2 3">FF_144</strain>
    </source>
</reference>